<dbReference type="EMBL" id="KN552991">
    <property type="protein sequence ID" value="KHJ90466.1"/>
    <property type="molecule type" value="Genomic_DNA"/>
</dbReference>
<dbReference type="GO" id="GO:0004523">
    <property type="term" value="F:RNA-DNA hybrid ribonuclease activity"/>
    <property type="evidence" value="ECO:0007669"/>
    <property type="project" value="InterPro"/>
</dbReference>
<evidence type="ECO:0000313" key="2">
    <source>
        <dbReference type="EMBL" id="KHJ90466.1"/>
    </source>
</evidence>
<dbReference type="GO" id="GO:0003676">
    <property type="term" value="F:nucleic acid binding"/>
    <property type="evidence" value="ECO:0007669"/>
    <property type="project" value="InterPro"/>
</dbReference>
<organism evidence="2 3">
    <name type="scientific">Oesophagostomum dentatum</name>
    <name type="common">Nodular worm</name>
    <dbReference type="NCBI Taxonomy" id="61180"/>
    <lineage>
        <taxon>Eukaryota</taxon>
        <taxon>Metazoa</taxon>
        <taxon>Ecdysozoa</taxon>
        <taxon>Nematoda</taxon>
        <taxon>Chromadorea</taxon>
        <taxon>Rhabditida</taxon>
        <taxon>Rhabditina</taxon>
        <taxon>Rhabditomorpha</taxon>
        <taxon>Strongyloidea</taxon>
        <taxon>Strongylidae</taxon>
        <taxon>Oesophagostomum</taxon>
    </lineage>
</organism>
<proteinExistence type="predicted"/>
<evidence type="ECO:0000313" key="3">
    <source>
        <dbReference type="Proteomes" id="UP000053660"/>
    </source>
</evidence>
<gene>
    <name evidence="2" type="ORF">OESDEN_09693</name>
</gene>
<dbReference type="PROSITE" id="PS50879">
    <property type="entry name" value="RNASE_H_1"/>
    <property type="match status" value="1"/>
</dbReference>
<feature type="non-terminal residue" evidence="2">
    <location>
        <position position="1"/>
    </location>
</feature>
<sequence length="435" mass="49731">VREVCTTGYSFKTAAGRVSKYGVYWGHGDPHNVICEVPGITHVAAMLMAMVDAVRVAKESGIGDKLIVYTDYNCPAGFRSKLKTYAARDFHSYRGPKMKHAELLNELYELTKDMNVSFRYRPAVKDKNPNYVIANILEDGAYKQKSFSQTGFARFTSASFATVWSDKRHGSDTMQRLAMVPATLFRAQLSAIEQSLKQAVDNGLQRVLVITDSHTFIANWRRKWLKANGSPASNKFLYDRIRDLVNSGIEVRFRYETPKKDSAEWSAAVDKCFEAIDLPIVGKDRSEYDRDITEIIADEQSLKDTNTQKVRIFKSGTDLRSGYVWEGNDQTDETVVKDEKRVYHYLLDVLEKASSLGLRDLIIRTDSARLVLSAENWLPIWHRNGWRNSLHKPIAEANLWKRIWALKKTVKVYWELMDPPDLEDKQAAKRLSAKQ</sequence>
<dbReference type="OrthoDB" id="407198at2759"/>
<evidence type="ECO:0000259" key="1">
    <source>
        <dbReference type="PROSITE" id="PS50879"/>
    </source>
</evidence>
<feature type="domain" description="RNase H type-1" evidence="1">
    <location>
        <begin position="289"/>
        <end position="435"/>
    </location>
</feature>
<dbReference type="AlphaFoldDB" id="A0A0B1T2S6"/>
<dbReference type="InterPro" id="IPR012337">
    <property type="entry name" value="RNaseH-like_sf"/>
</dbReference>
<reference evidence="2 3" key="1">
    <citation type="submission" date="2014-03" db="EMBL/GenBank/DDBJ databases">
        <title>Draft genome of the hookworm Oesophagostomum dentatum.</title>
        <authorList>
            <person name="Mitreva M."/>
        </authorList>
    </citation>
    <scope>NUCLEOTIDE SEQUENCE [LARGE SCALE GENOMIC DNA]</scope>
    <source>
        <strain evidence="2 3">OD-Hann</strain>
    </source>
</reference>
<name>A0A0B1T2S6_OESDE</name>
<dbReference type="InterPro" id="IPR036397">
    <property type="entry name" value="RNaseH_sf"/>
</dbReference>
<dbReference type="Gene3D" id="3.30.420.10">
    <property type="entry name" value="Ribonuclease H-like superfamily/Ribonuclease H"/>
    <property type="match status" value="3"/>
</dbReference>
<keyword evidence="3" id="KW-1185">Reference proteome</keyword>
<dbReference type="InterPro" id="IPR002156">
    <property type="entry name" value="RNaseH_domain"/>
</dbReference>
<accession>A0A0B1T2S6</accession>
<protein>
    <recommendedName>
        <fullName evidence="1">RNase H type-1 domain-containing protein</fullName>
    </recommendedName>
</protein>
<dbReference type="SUPFAM" id="SSF53098">
    <property type="entry name" value="Ribonuclease H-like"/>
    <property type="match status" value="3"/>
</dbReference>
<dbReference type="Proteomes" id="UP000053660">
    <property type="component" value="Unassembled WGS sequence"/>
</dbReference>